<evidence type="ECO:0000256" key="3">
    <source>
        <dbReference type="ARBA" id="ARBA00022741"/>
    </source>
</evidence>
<dbReference type="InterPro" id="IPR027417">
    <property type="entry name" value="P-loop_NTPase"/>
</dbReference>
<dbReference type="InterPro" id="IPR052156">
    <property type="entry name" value="BCAA_Transport_ATP-bd_LivF"/>
</dbReference>
<dbReference type="InterPro" id="IPR003439">
    <property type="entry name" value="ABC_transporter-like_ATP-bd"/>
</dbReference>
<keyword evidence="4 7" id="KW-0067">ATP-binding</keyword>
<evidence type="ECO:0000313" key="7">
    <source>
        <dbReference type="EMBL" id="CUR58800.1"/>
    </source>
</evidence>
<dbReference type="EMBL" id="CZKA01000050">
    <property type="protein sequence ID" value="CUR58800.1"/>
    <property type="molecule type" value="Genomic_DNA"/>
</dbReference>
<dbReference type="GO" id="GO:0015807">
    <property type="term" value="P:L-amino acid transport"/>
    <property type="evidence" value="ECO:0007669"/>
    <property type="project" value="TreeGrafter"/>
</dbReference>
<dbReference type="Pfam" id="PF00005">
    <property type="entry name" value="ABC_tran"/>
    <property type="match status" value="1"/>
</dbReference>
<dbReference type="GO" id="GO:0005524">
    <property type="term" value="F:ATP binding"/>
    <property type="evidence" value="ECO:0007669"/>
    <property type="project" value="UniProtKB-KW"/>
</dbReference>
<accession>A0A2P2CA04</accession>
<evidence type="ECO:0000256" key="1">
    <source>
        <dbReference type="ARBA" id="ARBA00005417"/>
    </source>
</evidence>
<reference evidence="7" key="1">
    <citation type="submission" date="2015-08" db="EMBL/GenBank/DDBJ databases">
        <authorList>
            <person name="Babu N.S."/>
            <person name="Beckwith C.J."/>
            <person name="Beseler K.G."/>
            <person name="Brison A."/>
            <person name="Carone J.V."/>
            <person name="Caskin T.P."/>
            <person name="Diamond M."/>
            <person name="Durham M.E."/>
            <person name="Foxe J.M."/>
            <person name="Go M."/>
            <person name="Henderson B.A."/>
            <person name="Jones I.B."/>
            <person name="McGettigan J.A."/>
            <person name="Micheletti S.J."/>
            <person name="Nasrallah M.E."/>
            <person name="Ortiz D."/>
            <person name="Piller C.R."/>
            <person name="Privatt S.R."/>
            <person name="Schneider S.L."/>
            <person name="Sharp S."/>
            <person name="Smith T.C."/>
            <person name="Stanton J.D."/>
            <person name="Ullery H.E."/>
            <person name="Wilson R.J."/>
            <person name="Serrano M.G."/>
            <person name="Buck G."/>
            <person name="Lee V."/>
            <person name="Wang Y."/>
            <person name="Carvalho R."/>
            <person name="Voegtly L."/>
            <person name="Shi R."/>
            <person name="Duckworth R."/>
            <person name="Johnson A."/>
            <person name="Loviza R."/>
            <person name="Walstead R."/>
            <person name="Shah Z."/>
            <person name="Kiflezghi M."/>
            <person name="Wade K."/>
            <person name="Ball S.L."/>
            <person name="Bradley K.W."/>
            <person name="Asai D.J."/>
            <person name="Bowman C.A."/>
            <person name="Russell D.A."/>
            <person name="Pope W.H."/>
            <person name="Jacobs-Sera D."/>
            <person name="Hendrix R.W."/>
            <person name="Hatfull G.F."/>
        </authorList>
    </citation>
    <scope>NUCLEOTIDE SEQUENCE</scope>
</reference>
<evidence type="ECO:0000256" key="4">
    <source>
        <dbReference type="ARBA" id="ARBA00022840"/>
    </source>
</evidence>
<dbReference type="Gene3D" id="3.40.50.300">
    <property type="entry name" value="P-loop containing nucleotide triphosphate hydrolases"/>
    <property type="match status" value="1"/>
</dbReference>
<keyword evidence="3" id="KW-0547">Nucleotide-binding</keyword>
<dbReference type="PROSITE" id="PS50893">
    <property type="entry name" value="ABC_TRANSPORTER_2"/>
    <property type="match status" value="1"/>
</dbReference>
<dbReference type="GO" id="GO:0015658">
    <property type="term" value="F:branched-chain amino acid transmembrane transporter activity"/>
    <property type="evidence" value="ECO:0007669"/>
    <property type="project" value="TreeGrafter"/>
</dbReference>
<evidence type="ECO:0000259" key="6">
    <source>
        <dbReference type="PROSITE" id="PS50893"/>
    </source>
</evidence>
<dbReference type="PANTHER" id="PTHR43820">
    <property type="entry name" value="HIGH-AFFINITY BRANCHED-CHAIN AMINO ACID TRANSPORT ATP-BINDING PROTEIN LIVF"/>
    <property type="match status" value="1"/>
</dbReference>
<dbReference type="InterPro" id="IPR003593">
    <property type="entry name" value="AAA+_ATPase"/>
</dbReference>
<feature type="domain" description="ABC transporter" evidence="6">
    <location>
        <begin position="12"/>
        <end position="247"/>
    </location>
</feature>
<protein>
    <submittedName>
        <fullName evidence="7">Leucine/isoleucine/valine transporter subunit ATP-binding component of ABC superfamily</fullName>
    </submittedName>
</protein>
<proteinExistence type="inferred from homology"/>
<dbReference type="SUPFAM" id="SSF52540">
    <property type="entry name" value="P-loop containing nucleoside triphosphate hydrolases"/>
    <property type="match status" value="1"/>
</dbReference>
<evidence type="ECO:0000256" key="5">
    <source>
        <dbReference type="ARBA" id="ARBA00022970"/>
    </source>
</evidence>
<keyword evidence="5" id="KW-0029">Amino-acid transport</keyword>
<dbReference type="PANTHER" id="PTHR43820:SF4">
    <property type="entry name" value="HIGH-AFFINITY BRANCHED-CHAIN AMINO ACID TRANSPORT ATP-BINDING PROTEIN LIVF"/>
    <property type="match status" value="1"/>
</dbReference>
<dbReference type="CDD" id="cd03224">
    <property type="entry name" value="ABC_TM1139_LivF_branched"/>
    <property type="match status" value="1"/>
</dbReference>
<name>A0A2P2CA04_9ZZZZ</name>
<dbReference type="AlphaFoldDB" id="A0A2P2CA04"/>
<dbReference type="GO" id="GO:0016887">
    <property type="term" value="F:ATP hydrolysis activity"/>
    <property type="evidence" value="ECO:0007669"/>
    <property type="project" value="InterPro"/>
</dbReference>
<evidence type="ECO:0000256" key="2">
    <source>
        <dbReference type="ARBA" id="ARBA00022448"/>
    </source>
</evidence>
<organism evidence="7">
    <name type="scientific">metagenome</name>
    <dbReference type="NCBI Taxonomy" id="256318"/>
    <lineage>
        <taxon>unclassified sequences</taxon>
        <taxon>metagenomes</taxon>
    </lineage>
</organism>
<gene>
    <name evidence="7" type="primary">livF</name>
    <name evidence="7" type="ORF">NOCA2540051</name>
</gene>
<keyword evidence="2" id="KW-0813">Transport</keyword>
<comment type="similarity">
    <text evidence="1">Belongs to the ABC transporter superfamily.</text>
</comment>
<sequence>MTQIASTSSNHTHADSLLVASGIIAGYGKQQVLSEVSIRLEPGEVVGILGHNGAGKTTLLKTLMRMVPLTAGTIEFGGESVTRSTSVQMVRAGMSITPATTPIFRDLTVAQNLELGATGIKDRAEIRRRMDEVVEIFPILGDRMTSVAGRFSGGQQRQLSLAIALMAHPRLMLLDEPSLGISPAVVDTTFATIKELSRARGMSVLIVEQNVKAITSIVDRVYVLRNGAIVLEESGAQAQQRDVWWDLF</sequence>
<dbReference type="SMART" id="SM00382">
    <property type="entry name" value="AAA"/>
    <property type="match status" value="1"/>
</dbReference>